<feature type="binding site" description="axial binding residue" evidence="3">
    <location>
        <position position="483"/>
    </location>
    <ligand>
        <name>heme</name>
        <dbReference type="ChEBI" id="CHEBI:30413"/>
    </ligand>
    <ligandPart>
        <name>Fe</name>
        <dbReference type="ChEBI" id="CHEBI:18248"/>
    </ligandPart>
</feature>
<dbReference type="InterPro" id="IPR036396">
    <property type="entry name" value="Cyt_P450_sf"/>
</dbReference>
<comment type="similarity">
    <text evidence="4">Belongs to the cytochrome P450 family.</text>
</comment>
<evidence type="ECO:0000256" key="3">
    <source>
        <dbReference type="PIRSR" id="PIRSR602401-1"/>
    </source>
</evidence>
<keyword evidence="1 3" id="KW-0479">Metal-binding</keyword>
<evidence type="ECO:0000313" key="5">
    <source>
        <dbReference type="EMBL" id="CAG8534435.1"/>
    </source>
</evidence>
<keyword evidence="2 3" id="KW-0408">Iron</keyword>
<dbReference type="InterPro" id="IPR002401">
    <property type="entry name" value="Cyt_P450_E_grp-I"/>
</dbReference>
<dbReference type="GO" id="GO:0016705">
    <property type="term" value="F:oxidoreductase activity, acting on paired donors, with incorporation or reduction of molecular oxygen"/>
    <property type="evidence" value="ECO:0007669"/>
    <property type="project" value="InterPro"/>
</dbReference>
<protein>
    <submittedName>
        <fullName evidence="5">4265_t:CDS:1</fullName>
    </submittedName>
</protein>
<gene>
    <name evidence="5" type="ORF">AGERDE_LOCUS5871</name>
</gene>
<comment type="caution">
    <text evidence="5">The sequence shown here is derived from an EMBL/GenBank/DDBJ whole genome shotgun (WGS) entry which is preliminary data.</text>
</comment>
<dbReference type="PANTHER" id="PTHR24301">
    <property type="entry name" value="THROMBOXANE-A SYNTHASE"/>
    <property type="match status" value="1"/>
</dbReference>
<keyword evidence="4" id="KW-0503">Monooxygenase</keyword>
<dbReference type="PANTHER" id="PTHR24301:SF2">
    <property type="entry name" value="THROMBOXANE-A SYNTHASE"/>
    <property type="match status" value="1"/>
</dbReference>
<dbReference type="Gene3D" id="1.10.630.10">
    <property type="entry name" value="Cytochrome P450"/>
    <property type="match status" value="1"/>
</dbReference>
<evidence type="ECO:0000256" key="2">
    <source>
        <dbReference type="ARBA" id="ARBA00023004"/>
    </source>
</evidence>
<dbReference type="OrthoDB" id="1470350at2759"/>
<dbReference type="GO" id="GO:0020037">
    <property type="term" value="F:heme binding"/>
    <property type="evidence" value="ECO:0007669"/>
    <property type="project" value="InterPro"/>
</dbReference>
<organism evidence="5 6">
    <name type="scientific">Ambispora gerdemannii</name>
    <dbReference type="NCBI Taxonomy" id="144530"/>
    <lineage>
        <taxon>Eukaryota</taxon>
        <taxon>Fungi</taxon>
        <taxon>Fungi incertae sedis</taxon>
        <taxon>Mucoromycota</taxon>
        <taxon>Glomeromycotina</taxon>
        <taxon>Glomeromycetes</taxon>
        <taxon>Archaeosporales</taxon>
        <taxon>Ambisporaceae</taxon>
        <taxon>Ambispora</taxon>
    </lineage>
</organism>
<proteinExistence type="inferred from homology"/>
<keyword evidence="6" id="KW-1185">Reference proteome</keyword>
<dbReference type="Proteomes" id="UP000789831">
    <property type="component" value="Unassembled WGS sequence"/>
</dbReference>
<dbReference type="InterPro" id="IPR017972">
    <property type="entry name" value="Cyt_P450_CS"/>
</dbReference>
<dbReference type="SUPFAM" id="SSF48264">
    <property type="entry name" value="Cytochrome P450"/>
    <property type="match status" value="1"/>
</dbReference>
<feature type="non-terminal residue" evidence="5">
    <location>
        <position position="1"/>
    </location>
</feature>
<dbReference type="GO" id="GO:0004497">
    <property type="term" value="F:monooxygenase activity"/>
    <property type="evidence" value="ECO:0007669"/>
    <property type="project" value="UniProtKB-KW"/>
</dbReference>
<dbReference type="PRINTS" id="PR00463">
    <property type="entry name" value="EP450I"/>
</dbReference>
<dbReference type="PROSITE" id="PS00086">
    <property type="entry name" value="CYTOCHROME_P450"/>
    <property type="match status" value="1"/>
</dbReference>
<dbReference type="Pfam" id="PF00067">
    <property type="entry name" value="p450"/>
    <property type="match status" value="1"/>
</dbReference>
<accession>A0A9N9AL21</accession>
<evidence type="ECO:0000256" key="1">
    <source>
        <dbReference type="ARBA" id="ARBA00022723"/>
    </source>
</evidence>
<comment type="cofactor">
    <cofactor evidence="3">
        <name>heme</name>
        <dbReference type="ChEBI" id="CHEBI:30413"/>
    </cofactor>
</comment>
<dbReference type="CDD" id="cd00302">
    <property type="entry name" value="cytochrome_P450"/>
    <property type="match status" value="1"/>
</dbReference>
<keyword evidence="4" id="KW-0560">Oxidoreductase</keyword>
<sequence>MEFLTESIEITKSNWINTICVLLALYTSRFYYRYFTRPDKCPGPIPLPFVGNLFQLLKIEKIHRGLHRRYGDVFEMYMGGERYIFFNCGGDNLFDKIASSSTKTNYFNRVSTNENLEDLGFEKNGLVANRDPRNWRRNRKILSHIIMSTKFLHGLVMKCQDLFLEAEGYWAQLGHNTELDYSKWSTHFVTDITIELAIGERAYSLASYYNMLCSTFFKSNNKEEIAEFPTSLINHAEEFNKNIMQWPISLFYIASIPSWMRHYVPVFSHFDRKCKRNFTWMKNEMESMIAKRQKETNDNNEKSLAKTDLLTLLMTNSVEDDNKTASSFMEETSQTVIEVCAAGIDTTAATFCFLIYLLDRNPHVKEELLKEFESVLGQDIYRPCTYADLGKMQYCEAVVKETLRLIPPVPFIPKFANEDDEINQYKIKAGTTIWLNVQQAHASDWTDPAEFDPSRFLKDSFSSETDKYSMKNFVPFGVGVRKCPGILMAITELKTLTVLLYRKYDVKLAGQSKELNASYAGITQCHDLKLDAKMDAQIGELKGLIGGQ</sequence>
<dbReference type="GO" id="GO:0005506">
    <property type="term" value="F:iron ion binding"/>
    <property type="evidence" value="ECO:0007669"/>
    <property type="project" value="InterPro"/>
</dbReference>
<name>A0A9N9AL21_9GLOM</name>
<dbReference type="PRINTS" id="PR00385">
    <property type="entry name" value="P450"/>
</dbReference>
<keyword evidence="3 4" id="KW-0349">Heme</keyword>
<dbReference type="AlphaFoldDB" id="A0A9N9AL21"/>
<dbReference type="InterPro" id="IPR001128">
    <property type="entry name" value="Cyt_P450"/>
</dbReference>
<dbReference type="EMBL" id="CAJVPL010000849">
    <property type="protein sequence ID" value="CAG8534435.1"/>
    <property type="molecule type" value="Genomic_DNA"/>
</dbReference>
<evidence type="ECO:0000313" key="6">
    <source>
        <dbReference type="Proteomes" id="UP000789831"/>
    </source>
</evidence>
<evidence type="ECO:0000256" key="4">
    <source>
        <dbReference type="RuleBase" id="RU000461"/>
    </source>
</evidence>
<reference evidence="5" key="1">
    <citation type="submission" date="2021-06" db="EMBL/GenBank/DDBJ databases">
        <authorList>
            <person name="Kallberg Y."/>
            <person name="Tangrot J."/>
            <person name="Rosling A."/>
        </authorList>
    </citation>
    <scope>NUCLEOTIDE SEQUENCE</scope>
    <source>
        <strain evidence="5">MT106</strain>
    </source>
</reference>